<dbReference type="FunFam" id="3.20.110.10:FF:000010">
    <property type="entry name" value="Alpha-mannosidase"/>
    <property type="match status" value="1"/>
</dbReference>
<protein>
    <recommendedName>
        <fullName evidence="5">Glycoside hydrolase family 38 central domain-containing protein</fullName>
    </recommendedName>
</protein>
<dbReference type="InterPro" id="IPR037094">
    <property type="entry name" value="Glyco_hydro_38_cen_sf"/>
</dbReference>
<feature type="compositionally biased region" description="Acidic residues" evidence="3">
    <location>
        <begin position="138"/>
        <end position="148"/>
    </location>
</feature>
<dbReference type="PANTHER" id="PTHR11607:SF3">
    <property type="entry name" value="LYSOSOMAL ALPHA-MANNOSIDASE"/>
    <property type="match status" value="1"/>
</dbReference>
<dbReference type="SUPFAM" id="SSF88688">
    <property type="entry name" value="Families 57/38 glycoside transferase middle domain"/>
    <property type="match status" value="1"/>
</dbReference>
<gene>
    <name evidence="6" type="ORF">CHYS00102_LOCUS1798</name>
</gene>
<evidence type="ECO:0000313" key="6">
    <source>
        <dbReference type="EMBL" id="CAD8874623.1"/>
    </source>
</evidence>
<feature type="compositionally biased region" description="Basic and acidic residues" evidence="3">
    <location>
        <begin position="121"/>
        <end position="137"/>
    </location>
</feature>
<keyword evidence="2" id="KW-0326">Glycosidase</keyword>
<dbReference type="InterPro" id="IPR000602">
    <property type="entry name" value="Glyco_hydro_38_N"/>
</dbReference>
<feature type="domain" description="Glycoside hydrolase family 38 central" evidence="5">
    <location>
        <begin position="601"/>
        <end position="666"/>
    </location>
</feature>
<dbReference type="CDD" id="cd10809">
    <property type="entry name" value="GH38N_AMII_GMII_SfManIII_like"/>
    <property type="match status" value="1"/>
</dbReference>
<dbReference type="InterPro" id="IPR011330">
    <property type="entry name" value="Glyco_hydro/deAcase_b/a-brl"/>
</dbReference>
<accession>A0A7S1FLS9</accession>
<evidence type="ECO:0000256" key="4">
    <source>
        <dbReference type="SAM" id="Phobius"/>
    </source>
</evidence>
<name>A0A7S1FLS9_9STRA</name>
<dbReference type="InterPro" id="IPR015341">
    <property type="entry name" value="Glyco_hydro_38_cen"/>
</dbReference>
<dbReference type="InterPro" id="IPR027291">
    <property type="entry name" value="Glyco_hydro_38_N_sf"/>
</dbReference>
<evidence type="ECO:0000256" key="3">
    <source>
        <dbReference type="SAM" id="MobiDB-lite"/>
    </source>
</evidence>
<feature type="compositionally biased region" description="Polar residues" evidence="3">
    <location>
        <begin position="25"/>
        <end position="40"/>
    </location>
</feature>
<feature type="region of interest" description="Disordered" evidence="3">
    <location>
        <begin position="1"/>
        <end position="53"/>
    </location>
</feature>
<dbReference type="GO" id="GO:0004559">
    <property type="term" value="F:alpha-mannosidase activity"/>
    <property type="evidence" value="ECO:0007669"/>
    <property type="project" value="InterPro"/>
</dbReference>
<dbReference type="Pfam" id="PF09261">
    <property type="entry name" value="Alpha-mann_mid"/>
    <property type="match status" value="1"/>
</dbReference>
<reference evidence="6" key="1">
    <citation type="submission" date="2021-01" db="EMBL/GenBank/DDBJ databases">
        <authorList>
            <person name="Corre E."/>
            <person name="Pelletier E."/>
            <person name="Niang G."/>
            <person name="Scheremetjew M."/>
            <person name="Finn R."/>
            <person name="Kale V."/>
            <person name="Holt S."/>
            <person name="Cochrane G."/>
            <person name="Meng A."/>
            <person name="Brown T."/>
            <person name="Cohen L."/>
        </authorList>
    </citation>
    <scope>NUCLEOTIDE SEQUENCE</scope>
    <source>
        <strain evidence="6">308</strain>
    </source>
</reference>
<keyword evidence="1" id="KW-0378">Hydrolase</keyword>
<dbReference type="PANTHER" id="PTHR11607">
    <property type="entry name" value="ALPHA-MANNOSIDASE"/>
    <property type="match status" value="1"/>
</dbReference>
<dbReference type="Pfam" id="PF01074">
    <property type="entry name" value="Glyco_hydro_38N"/>
    <property type="match status" value="1"/>
</dbReference>
<evidence type="ECO:0000256" key="1">
    <source>
        <dbReference type="ARBA" id="ARBA00022801"/>
    </source>
</evidence>
<dbReference type="InterPro" id="IPR050843">
    <property type="entry name" value="Glycosyl_Hydrlase_38"/>
</dbReference>
<dbReference type="SMART" id="SM00872">
    <property type="entry name" value="Alpha-mann_mid"/>
    <property type="match status" value="1"/>
</dbReference>
<feature type="transmembrane region" description="Helical" evidence="4">
    <location>
        <begin position="53"/>
        <end position="77"/>
    </location>
</feature>
<dbReference type="Gene3D" id="3.20.110.10">
    <property type="entry name" value="Glycoside hydrolase 38, N terminal domain"/>
    <property type="match status" value="1"/>
</dbReference>
<keyword evidence="4" id="KW-0812">Transmembrane</keyword>
<dbReference type="GO" id="GO:0006491">
    <property type="term" value="P:N-glycan processing"/>
    <property type="evidence" value="ECO:0007669"/>
    <property type="project" value="TreeGrafter"/>
</dbReference>
<dbReference type="SUPFAM" id="SSF88713">
    <property type="entry name" value="Glycoside hydrolase/deacetylase"/>
    <property type="match status" value="1"/>
</dbReference>
<dbReference type="InterPro" id="IPR028995">
    <property type="entry name" value="Glyco_hydro_57/38_cen_sf"/>
</dbReference>
<dbReference type="GO" id="GO:0000139">
    <property type="term" value="C:Golgi membrane"/>
    <property type="evidence" value="ECO:0007669"/>
    <property type="project" value="TreeGrafter"/>
</dbReference>
<dbReference type="GO" id="GO:0006013">
    <property type="term" value="P:mannose metabolic process"/>
    <property type="evidence" value="ECO:0007669"/>
    <property type="project" value="InterPro"/>
</dbReference>
<proteinExistence type="predicted"/>
<dbReference type="EMBL" id="HBFR01002688">
    <property type="protein sequence ID" value="CAD8874623.1"/>
    <property type="molecule type" value="Transcribed_RNA"/>
</dbReference>
<dbReference type="AlphaFoldDB" id="A0A7S1FLS9"/>
<sequence>MAESGGGARQRAVRRSTNDAAADSIQPSVVPISSRSTNRQLPRRLERGGRRGGGYGGGTRLAFAIVSLIIMTCLLMLPTRTRDQIEIDAGGGRISPMHLRRQRHLDEDDVNKGDNVTPTGGEEKQLKAIEHPDQKFDDTDDLVDDGGDEREKSVAGNDVAKLRDDESDADDIDVQMNKEEETEWKKMAINLEKDGNGEEEENVEEELAFPMEFVPIHDVHLAEVSAGKIDGKNSVNESEMIDMRNLVQTLPFENVDGGAWKQGWNVQPKQGKLQVFVVPHSHNDPGWIKTFDQYFQTQTKNILTCVYNALLKDPRRKFIWAEIVYFDWWWKEQSESVHEQMRILIKEKRFEFVTGGWVMPDEANSDIYALEVQFDEGRQWIEERFGSEVLPKYGWSIDPFGYSPTIAYLSKKRGMEGLLIQRVHYAVKKELAKRKHLEFMWRQVWDEEGEWDILTHLMPFYSYDVPHTCGPDPSICCQFDFARLHNRHNGCPWRKPPREITPSNVAERAHLLIDQYRKKANLYRSNVVLIPVGDDFRYQSQLETENQFRNYQAIFDYVNANMKDVSIQFGTLSEYFEAVKGKFTPPILKGSFFTYSDINEDYWSGYFTSRPYDKALSRRLESVLYAASRMGATNEEMREDRRTLGLYQHHDGSKFKYIFKHLMTFDACMTVIIFFCD</sequence>
<feature type="region of interest" description="Disordered" evidence="3">
    <location>
        <begin position="101"/>
        <end position="155"/>
    </location>
</feature>
<evidence type="ECO:0000259" key="5">
    <source>
        <dbReference type="SMART" id="SM00872"/>
    </source>
</evidence>
<evidence type="ECO:0000256" key="2">
    <source>
        <dbReference type="ARBA" id="ARBA00023295"/>
    </source>
</evidence>
<keyword evidence="4" id="KW-1133">Transmembrane helix</keyword>
<dbReference type="Gene3D" id="1.20.1270.50">
    <property type="entry name" value="Glycoside hydrolase family 38, central domain"/>
    <property type="match status" value="1"/>
</dbReference>
<organism evidence="6">
    <name type="scientific">Corethron hystrix</name>
    <dbReference type="NCBI Taxonomy" id="216773"/>
    <lineage>
        <taxon>Eukaryota</taxon>
        <taxon>Sar</taxon>
        <taxon>Stramenopiles</taxon>
        <taxon>Ochrophyta</taxon>
        <taxon>Bacillariophyta</taxon>
        <taxon>Coscinodiscophyceae</taxon>
        <taxon>Corethrophycidae</taxon>
        <taxon>Corethrales</taxon>
        <taxon>Corethraceae</taxon>
        <taxon>Corethron</taxon>
    </lineage>
</organism>
<keyword evidence="4" id="KW-0472">Membrane</keyword>